<comment type="caution">
    <text evidence="15">The sequence shown here is derived from an EMBL/GenBank/DDBJ whole genome shotgun (WGS) entry which is preliminary data.</text>
</comment>
<name>A0ABU8R6W0_9PSED</name>
<accession>A0ABU8R6W0</accession>
<dbReference type="Gene3D" id="3.30.499.10">
    <property type="entry name" value="Aconitase, domain 3"/>
    <property type="match status" value="2"/>
</dbReference>
<evidence type="ECO:0000256" key="13">
    <source>
        <dbReference type="HAMAP-Rule" id="MF_01026"/>
    </source>
</evidence>
<dbReference type="InterPro" id="IPR015931">
    <property type="entry name" value="Acnase/IPM_dHydase_lsu_aba_1/3"/>
</dbReference>
<feature type="binding site" evidence="13">
    <location>
        <position position="415"/>
    </location>
    <ligand>
        <name>[4Fe-4S] cluster</name>
        <dbReference type="ChEBI" id="CHEBI:49883"/>
    </ligand>
</feature>
<dbReference type="PROSITE" id="PS00450">
    <property type="entry name" value="ACONITASE_1"/>
    <property type="match status" value="1"/>
</dbReference>
<dbReference type="NCBIfam" id="NF004016">
    <property type="entry name" value="PRK05478.1"/>
    <property type="match status" value="1"/>
</dbReference>
<gene>
    <name evidence="13 15" type="primary">leuC</name>
    <name evidence="15" type="ORF">V7V80_13010</name>
</gene>
<dbReference type="PANTHER" id="PTHR43822:SF9">
    <property type="entry name" value="3-ISOPROPYLMALATE DEHYDRATASE"/>
    <property type="match status" value="1"/>
</dbReference>
<dbReference type="InterPro" id="IPR004430">
    <property type="entry name" value="3-IsopropMal_deHydase_lsu"/>
</dbReference>
<dbReference type="InterPro" id="IPR050067">
    <property type="entry name" value="IPM_dehydratase_rel_enz"/>
</dbReference>
<keyword evidence="9 13" id="KW-0408">Iron</keyword>
<dbReference type="InterPro" id="IPR036008">
    <property type="entry name" value="Aconitase_4Fe-4S_dom"/>
</dbReference>
<comment type="catalytic activity">
    <reaction evidence="1 13">
        <text>(2R,3S)-3-isopropylmalate = (2S)-2-isopropylmalate</text>
        <dbReference type="Rhea" id="RHEA:32287"/>
        <dbReference type="ChEBI" id="CHEBI:1178"/>
        <dbReference type="ChEBI" id="CHEBI:35121"/>
        <dbReference type="EC" id="4.2.1.33"/>
    </reaction>
</comment>
<proteinExistence type="inferred from homology"/>
<evidence type="ECO:0000313" key="15">
    <source>
        <dbReference type="EMBL" id="MEJ5905602.1"/>
    </source>
</evidence>
<dbReference type="Proteomes" id="UP001377692">
    <property type="component" value="Unassembled WGS sequence"/>
</dbReference>
<dbReference type="GO" id="GO:0003861">
    <property type="term" value="F:3-isopropylmalate dehydratase activity"/>
    <property type="evidence" value="ECO:0007669"/>
    <property type="project" value="UniProtKB-EC"/>
</dbReference>
<keyword evidence="10 13" id="KW-0411">Iron-sulfur</keyword>
<dbReference type="InterPro" id="IPR001030">
    <property type="entry name" value="Acoase/IPM_deHydtase_lsu_aba"/>
</dbReference>
<protein>
    <recommendedName>
        <fullName evidence="13">3-isopropylmalate dehydratase large subunit</fullName>
        <ecNumber evidence="13">4.2.1.33</ecNumber>
    </recommendedName>
    <alternativeName>
        <fullName evidence="13">Alpha-IPM isomerase</fullName>
        <shortName evidence="13">IPMI</shortName>
    </alternativeName>
    <alternativeName>
        <fullName evidence="13">Isopropylmalate isomerase</fullName>
    </alternativeName>
</protein>
<dbReference type="NCBIfam" id="TIGR00170">
    <property type="entry name" value="leuC"/>
    <property type="match status" value="1"/>
</dbReference>
<evidence type="ECO:0000256" key="1">
    <source>
        <dbReference type="ARBA" id="ARBA00000491"/>
    </source>
</evidence>
<comment type="function">
    <text evidence="2 13">Catalyzes the isomerization between 2-isopropylmalate and 3-isopropylmalate, via the formation of 2-isopropylmaleate.</text>
</comment>
<evidence type="ECO:0000256" key="12">
    <source>
        <dbReference type="ARBA" id="ARBA00023304"/>
    </source>
</evidence>
<sequence>MAGKTLYDKLWDSHWVADLADGSSLLYIDRHLLHEVTSPQAFSNLRHAGRTPWRLDTTLATPDHNVPTENRAAGLDGVNDPIARQQIARLEDNAAEFGVRLYGLNDVRQGIVHVVGPEQGLTLPGCSLVCGDSHTATHGAFAALAHGIGSSEVEHVLATQTLRSRKQRNLRIRIEGRLAAGVSAKDLALYVIGRIGTAGGTGHAIEFAGSAVRELSMEARMTLCNMSIEAGARVGLVAYDAVTERYLRGRPLAPGGEHWTRACQYWQGLQSDADALFDLDLLFDAADIQPQVSWGTSPEMVVPLAGHVPRLEQARDALQRQDWERALRYMDLQPGQALLGLPIDKVFIGSCTNARIEDLRSAASVVAGHRVHPRVRQALVVPGSGKVRKQAEEEGLDMVFKAAGFEWRDPGCSMCLGMNADRLEAGERCAATSNRNFEGRQGKGGRTHLLSPALAAAAAVAGALADPGSL</sequence>
<evidence type="ECO:0000256" key="10">
    <source>
        <dbReference type="ARBA" id="ARBA00023014"/>
    </source>
</evidence>
<organism evidence="15 16">
    <name type="scientific">Pseudomonas kermanshahensis</name>
    <dbReference type="NCBI Taxonomy" id="2745482"/>
    <lineage>
        <taxon>Bacteria</taxon>
        <taxon>Pseudomonadati</taxon>
        <taxon>Pseudomonadota</taxon>
        <taxon>Gammaproteobacteria</taxon>
        <taxon>Pseudomonadales</taxon>
        <taxon>Pseudomonadaceae</taxon>
        <taxon>Pseudomonas</taxon>
    </lineage>
</organism>
<keyword evidence="8 13" id="KW-0479">Metal-binding</keyword>
<feature type="domain" description="Aconitase/3-isopropylmalate dehydratase large subunit alpha/beta/alpha" evidence="14">
    <location>
        <begin position="8"/>
        <end position="462"/>
    </location>
</feature>
<dbReference type="EMBL" id="JBBHLD010000009">
    <property type="protein sequence ID" value="MEJ5905602.1"/>
    <property type="molecule type" value="Genomic_DNA"/>
</dbReference>
<keyword evidence="5 13" id="KW-0432">Leucine biosynthesis</keyword>
<dbReference type="CDD" id="cd01583">
    <property type="entry name" value="IPMI"/>
    <property type="match status" value="1"/>
</dbReference>
<evidence type="ECO:0000259" key="14">
    <source>
        <dbReference type="Pfam" id="PF00330"/>
    </source>
</evidence>
<dbReference type="InterPro" id="IPR033941">
    <property type="entry name" value="IPMI_cat"/>
</dbReference>
<dbReference type="NCBIfam" id="NF009116">
    <property type="entry name" value="PRK12466.1"/>
    <property type="match status" value="1"/>
</dbReference>
<feature type="binding site" evidence="13">
    <location>
        <position position="351"/>
    </location>
    <ligand>
        <name>[4Fe-4S] cluster</name>
        <dbReference type="ChEBI" id="CHEBI:49883"/>
    </ligand>
</feature>
<dbReference type="PRINTS" id="PR00415">
    <property type="entry name" value="ACONITASE"/>
</dbReference>
<evidence type="ECO:0000256" key="8">
    <source>
        <dbReference type="ARBA" id="ARBA00022723"/>
    </source>
</evidence>
<evidence type="ECO:0000313" key="16">
    <source>
        <dbReference type="Proteomes" id="UP001377692"/>
    </source>
</evidence>
<keyword evidence="6 13" id="KW-0004">4Fe-4S</keyword>
<comment type="similarity">
    <text evidence="13">Belongs to the aconitase/IPM isomerase family. LeuC type 1 subfamily.</text>
</comment>
<evidence type="ECO:0000256" key="2">
    <source>
        <dbReference type="ARBA" id="ARBA00002695"/>
    </source>
</evidence>
<dbReference type="PANTHER" id="PTHR43822">
    <property type="entry name" value="HOMOACONITASE, MITOCHONDRIAL-RELATED"/>
    <property type="match status" value="1"/>
</dbReference>
<dbReference type="PROSITE" id="PS01244">
    <property type="entry name" value="ACONITASE_2"/>
    <property type="match status" value="1"/>
</dbReference>
<dbReference type="RefSeq" id="WP_060485230.1">
    <property type="nucleotide sequence ID" value="NZ_JBBHLD010000009.1"/>
</dbReference>
<dbReference type="HAMAP" id="MF_01026">
    <property type="entry name" value="LeuC_type1"/>
    <property type="match status" value="1"/>
</dbReference>
<dbReference type="InterPro" id="IPR018136">
    <property type="entry name" value="Aconitase_4Fe-4S_BS"/>
</dbReference>
<dbReference type="EC" id="4.2.1.33" evidence="13"/>
<evidence type="ECO:0000256" key="11">
    <source>
        <dbReference type="ARBA" id="ARBA00023239"/>
    </source>
</evidence>
<reference evidence="15 16" key="1">
    <citation type="submission" date="2024-02" db="EMBL/GenBank/DDBJ databases">
        <title>Identification of pathogenicity and growth-promoting functions of Pseudomonas putida variants.</title>
        <authorList>
            <person name="Sun J."/>
        </authorList>
    </citation>
    <scope>NUCLEOTIDE SEQUENCE [LARGE SCALE GENOMIC DNA]</scope>
    <source>
        <strain evidence="15 16">A04</strain>
    </source>
</reference>
<comment type="cofactor">
    <cofactor evidence="13">
        <name>[4Fe-4S] cluster</name>
        <dbReference type="ChEBI" id="CHEBI:49883"/>
    </cofactor>
    <text evidence="13">Binds 1 [4Fe-4S] cluster per subunit.</text>
</comment>
<comment type="subunit">
    <text evidence="4 13">Heterodimer of LeuC and LeuD.</text>
</comment>
<evidence type="ECO:0000256" key="6">
    <source>
        <dbReference type="ARBA" id="ARBA00022485"/>
    </source>
</evidence>
<keyword evidence="7 13" id="KW-0028">Amino-acid biosynthesis</keyword>
<keyword evidence="16" id="KW-1185">Reference proteome</keyword>
<dbReference type="SUPFAM" id="SSF53732">
    <property type="entry name" value="Aconitase iron-sulfur domain"/>
    <property type="match status" value="1"/>
</dbReference>
<evidence type="ECO:0000256" key="3">
    <source>
        <dbReference type="ARBA" id="ARBA00004729"/>
    </source>
</evidence>
<evidence type="ECO:0000256" key="9">
    <source>
        <dbReference type="ARBA" id="ARBA00023004"/>
    </source>
</evidence>
<keyword evidence="11 13" id="KW-0456">Lyase</keyword>
<evidence type="ECO:0000256" key="7">
    <source>
        <dbReference type="ARBA" id="ARBA00022605"/>
    </source>
</evidence>
<dbReference type="Pfam" id="PF00330">
    <property type="entry name" value="Aconitase"/>
    <property type="match status" value="1"/>
</dbReference>
<evidence type="ECO:0000256" key="4">
    <source>
        <dbReference type="ARBA" id="ARBA00011271"/>
    </source>
</evidence>
<comment type="pathway">
    <text evidence="3 13">Amino-acid biosynthesis; L-leucine biosynthesis; L-leucine from 3-methyl-2-oxobutanoate: step 2/4.</text>
</comment>
<feature type="binding site" evidence="13">
    <location>
        <position position="412"/>
    </location>
    <ligand>
        <name>[4Fe-4S] cluster</name>
        <dbReference type="ChEBI" id="CHEBI:49883"/>
    </ligand>
</feature>
<keyword evidence="12 13" id="KW-0100">Branched-chain amino acid biosynthesis</keyword>
<evidence type="ECO:0000256" key="5">
    <source>
        <dbReference type="ARBA" id="ARBA00022430"/>
    </source>
</evidence>